<evidence type="ECO:0000313" key="3">
    <source>
        <dbReference type="Proteomes" id="UP001430848"/>
    </source>
</evidence>
<keyword evidence="3" id="KW-1185">Reference proteome</keyword>
<sequence length="254" mass="25615">MRGKGKGPKERITHYEVPSLEHHESSQRTLVEVSGGAVSVRVNGAVTEFKTPSPKLGGRFSESVGAAGAASSELGPTASDMSDELTGGSGSEEDGGPAGSVSDSEGIGAVDVTGAGGAAKEVEEEEEDKREEEEDSRETVEVGVGSSEEAAEVMGGAPDTAEVLDGDWEADVLELSGLGASDEIKEAVVVAAVAEDGGVCGEPIEGVVRVSEDDGASDVPSGLSGSLVTVTQSVTDTVLLLASWILDAPLSSVE</sequence>
<reference evidence="2 3" key="1">
    <citation type="submission" date="2024-02" db="EMBL/GenBank/DDBJ databases">
        <title>De novo assembly and annotation of 12 fungi associated with fruit tree decline syndrome in Ontario, Canada.</title>
        <authorList>
            <person name="Sulman M."/>
            <person name="Ellouze W."/>
            <person name="Ilyukhin E."/>
        </authorList>
    </citation>
    <scope>NUCLEOTIDE SEQUENCE [LARGE SCALE GENOMIC DNA]</scope>
    <source>
        <strain evidence="2 3">M169</strain>
    </source>
</reference>
<feature type="region of interest" description="Disordered" evidence="1">
    <location>
        <begin position="1"/>
        <end position="32"/>
    </location>
</feature>
<organism evidence="2 3">
    <name type="scientific">Diaporthe eres</name>
    <name type="common">Phomopsis oblonga</name>
    <dbReference type="NCBI Taxonomy" id="83184"/>
    <lineage>
        <taxon>Eukaryota</taxon>
        <taxon>Fungi</taxon>
        <taxon>Dikarya</taxon>
        <taxon>Ascomycota</taxon>
        <taxon>Pezizomycotina</taxon>
        <taxon>Sordariomycetes</taxon>
        <taxon>Sordariomycetidae</taxon>
        <taxon>Diaporthales</taxon>
        <taxon>Diaporthaceae</taxon>
        <taxon>Diaporthe</taxon>
        <taxon>Diaporthe eres species complex</taxon>
    </lineage>
</organism>
<comment type="caution">
    <text evidence="2">The sequence shown here is derived from an EMBL/GenBank/DDBJ whole genome shotgun (WGS) entry which is preliminary data.</text>
</comment>
<dbReference type="EMBL" id="JAKNSF020000017">
    <property type="protein sequence ID" value="KAK7733724.1"/>
    <property type="molecule type" value="Genomic_DNA"/>
</dbReference>
<proteinExistence type="predicted"/>
<protein>
    <submittedName>
        <fullName evidence="2">Uncharacterized protein</fullName>
    </submittedName>
</protein>
<accession>A0ABR1PD32</accession>
<evidence type="ECO:0000256" key="1">
    <source>
        <dbReference type="SAM" id="MobiDB-lite"/>
    </source>
</evidence>
<feature type="region of interest" description="Disordered" evidence="1">
    <location>
        <begin position="47"/>
        <end position="155"/>
    </location>
</feature>
<gene>
    <name evidence="2" type="ORF">SLS63_004509</name>
</gene>
<feature type="compositionally biased region" description="Acidic residues" evidence="1">
    <location>
        <begin position="122"/>
        <end position="136"/>
    </location>
</feature>
<name>A0ABR1PD32_DIAER</name>
<feature type="compositionally biased region" description="Basic and acidic residues" evidence="1">
    <location>
        <begin position="7"/>
        <end position="26"/>
    </location>
</feature>
<dbReference type="Proteomes" id="UP001430848">
    <property type="component" value="Unassembled WGS sequence"/>
</dbReference>
<feature type="compositionally biased region" description="Low complexity" evidence="1">
    <location>
        <begin position="61"/>
        <end position="73"/>
    </location>
</feature>
<evidence type="ECO:0000313" key="2">
    <source>
        <dbReference type="EMBL" id="KAK7733724.1"/>
    </source>
</evidence>